<dbReference type="Pfam" id="PF05133">
    <property type="entry name" value="SPP1_portal"/>
    <property type="match status" value="1"/>
</dbReference>
<sequence>MNEDNFFYEGNRRKKEQLLQLSIPEKREREKAKKDFIFYLGECEDRVTAFFDRALLGQSWINFDDLDYVPSQIIDNKVKPLIQKQARFMFGKRPDILFKPFDKKDKDDCEKFRQKVDTILDNNNFWSNTLKAFRLATVTKRVLLRIEANPQQPVKIYYHSIDDFNYNVDTDDSSKLKNVTFVRQDPGNSDDETNISNDIWYRYTYYMNNLTCYLKVETFKGDNLDKPIEVQEQNTGLSSFPCWVIVNEQGTNNVLGCSDIKDLKPLQNAYNRRLSDFNDALRFQMFGQTAVIDGNEEDVNKCTIAPNSLMAIKTRNDNVKDVKQAQVKRVESAFSNAEPVNIFLKMLSDSMYEKLSIPLPEQTKEVPSAKTIKFIYSELVARCDEKWNDWEPVIKSMINLICEACKMFGCYQDWDNKWNDLDYNLVIHKNYPIPEDEADNKRLAMEEVDHEVRSRKSYIKDFSDDEDYEDQYNEILQEKSEFSNAEDSFTGGLNQELNKNNNLDDKTTTTGEE</sequence>
<evidence type="ECO:0000313" key="2">
    <source>
        <dbReference type="EMBL" id="MFL0165612.1"/>
    </source>
</evidence>
<feature type="compositionally biased region" description="Polar residues" evidence="1">
    <location>
        <begin position="482"/>
        <end position="496"/>
    </location>
</feature>
<organism evidence="2 3">
    <name type="scientific">Candidatus Clostridium helianthi</name>
    <dbReference type="NCBI Taxonomy" id="3381660"/>
    <lineage>
        <taxon>Bacteria</taxon>
        <taxon>Bacillati</taxon>
        <taxon>Bacillota</taxon>
        <taxon>Clostridia</taxon>
        <taxon>Eubacteriales</taxon>
        <taxon>Clostridiaceae</taxon>
        <taxon>Clostridium</taxon>
    </lineage>
</organism>
<evidence type="ECO:0000313" key="3">
    <source>
        <dbReference type="Proteomes" id="UP001623600"/>
    </source>
</evidence>
<dbReference type="InterPro" id="IPR021145">
    <property type="entry name" value="Portal_protein_SPP1_Gp6-like"/>
</dbReference>
<reference evidence="2 3" key="1">
    <citation type="submission" date="2024-11" db="EMBL/GenBank/DDBJ databases">
        <authorList>
            <person name="Heng Y.C."/>
            <person name="Lim A.C.H."/>
            <person name="Lee J.K.Y."/>
            <person name="Kittelmann S."/>
        </authorList>
    </citation>
    <scope>NUCLEOTIDE SEQUENCE [LARGE SCALE GENOMIC DNA]</scope>
    <source>
        <strain evidence="2 3">WILCCON 0112</strain>
    </source>
</reference>
<evidence type="ECO:0000256" key="1">
    <source>
        <dbReference type="SAM" id="MobiDB-lite"/>
    </source>
</evidence>
<gene>
    <name evidence="2" type="ORF">ACJDTP_11080</name>
</gene>
<feature type="region of interest" description="Disordered" evidence="1">
    <location>
        <begin position="482"/>
        <end position="513"/>
    </location>
</feature>
<protein>
    <submittedName>
        <fullName evidence="2">Phage portal protein</fullName>
    </submittedName>
</protein>
<accession>A0ABW8S5K2</accession>
<name>A0ABW8S5K2_9CLOT</name>
<comment type="caution">
    <text evidence="2">The sequence shown here is derived from an EMBL/GenBank/DDBJ whole genome shotgun (WGS) entry which is preliminary data.</text>
</comment>
<dbReference type="EMBL" id="JBJIAB010000011">
    <property type="protein sequence ID" value="MFL0165612.1"/>
    <property type="molecule type" value="Genomic_DNA"/>
</dbReference>
<dbReference type="RefSeq" id="WP_406761219.1">
    <property type="nucleotide sequence ID" value="NZ_JBJIAB010000011.1"/>
</dbReference>
<proteinExistence type="predicted"/>
<keyword evidence="3" id="KW-1185">Reference proteome</keyword>
<dbReference type="Proteomes" id="UP001623600">
    <property type="component" value="Unassembled WGS sequence"/>
</dbReference>